<name>A0A0F9HHH0_9ZZZZ</name>
<evidence type="ECO:0000313" key="1">
    <source>
        <dbReference type="EMBL" id="KKM02597.1"/>
    </source>
</evidence>
<gene>
    <name evidence="1" type="ORF">LCGC14_1782850</name>
</gene>
<comment type="caution">
    <text evidence="1">The sequence shown here is derived from an EMBL/GenBank/DDBJ whole genome shotgun (WGS) entry which is preliminary data.</text>
</comment>
<accession>A0A0F9HHH0</accession>
<sequence>MRVSTLIVIAIACLLAGSAAQEPGAAEDKGPVPSIPPEMKERIIRKKMDQAKALSRLAKGKIAARDQIKTGPCMCGAASHKECPTPDVCEPQEQKMMDQFDRQARQASA</sequence>
<organism evidence="1">
    <name type="scientific">marine sediment metagenome</name>
    <dbReference type="NCBI Taxonomy" id="412755"/>
    <lineage>
        <taxon>unclassified sequences</taxon>
        <taxon>metagenomes</taxon>
        <taxon>ecological metagenomes</taxon>
    </lineage>
</organism>
<dbReference type="EMBL" id="LAZR01016889">
    <property type="protein sequence ID" value="KKM02597.1"/>
    <property type="molecule type" value="Genomic_DNA"/>
</dbReference>
<feature type="non-terminal residue" evidence="1">
    <location>
        <position position="109"/>
    </location>
</feature>
<proteinExistence type="predicted"/>
<protein>
    <submittedName>
        <fullName evidence="1">Uncharacterized protein</fullName>
    </submittedName>
</protein>
<dbReference type="AlphaFoldDB" id="A0A0F9HHH0"/>
<reference evidence="1" key="1">
    <citation type="journal article" date="2015" name="Nature">
        <title>Complex archaea that bridge the gap between prokaryotes and eukaryotes.</title>
        <authorList>
            <person name="Spang A."/>
            <person name="Saw J.H."/>
            <person name="Jorgensen S.L."/>
            <person name="Zaremba-Niedzwiedzka K."/>
            <person name="Martijn J."/>
            <person name="Lind A.E."/>
            <person name="van Eijk R."/>
            <person name="Schleper C."/>
            <person name="Guy L."/>
            <person name="Ettema T.J."/>
        </authorList>
    </citation>
    <scope>NUCLEOTIDE SEQUENCE</scope>
</reference>